<evidence type="ECO:0000256" key="1">
    <source>
        <dbReference type="ARBA" id="ARBA00006594"/>
    </source>
</evidence>
<reference evidence="7 8" key="1">
    <citation type="submission" date="2020-08" db="EMBL/GenBank/DDBJ databases">
        <title>Genomic Encyclopedia of Type Strains, Phase IV (KMG-IV): sequencing the most valuable type-strain genomes for metagenomic binning, comparative biology and taxonomic classification.</title>
        <authorList>
            <person name="Goeker M."/>
        </authorList>
    </citation>
    <scope>NUCLEOTIDE SEQUENCE [LARGE SCALE GENOMIC DNA]</scope>
    <source>
        <strain evidence="7 8">DSM 29007</strain>
    </source>
</reference>
<dbReference type="GO" id="GO:0006298">
    <property type="term" value="P:mismatch repair"/>
    <property type="evidence" value="ECO:0007669"/>
    <property type="project" value="TreeGrafter"/>
</dbReference>
<dbReference type="Pfam" id="PF02086">
    <property type="entry name" value="MethyltransfD12"/>
    <property type="match status" value="1"/>
</dbReference>
<dbReference type="PANTHER" id="PTHR30481">
    <property type="entry name" value="DNA ADENINE METHYLASE"/>
    <property type="match status" value="1"/>
</dbReference>
<organism evidence="7 8">
    <name type="scientific">Longimicrobium terrae</name>
    <dbReference type="NCBI Taxonomy" id="1639882"/>
    <lineage>
        <taxon>Bacteria</taxon>
        <taxon>Pseudomonadati</taxon>
        <taxon>Gemmatimonadota</taxon>
        <taxon>Longimicrobiia</taxon>
        <taxon>Longimicrobiales</taxon>
        <taxon>Longimicrobiaceae</taxon>
        <taxon>Longimicrobium</taxon>
    </lineage>
</organism>
<dbReference type="Proteomes" id="UP000582837">
    <property type="component" value="Unassembled WGS sequence"/>
</dbReference>
<evidence type="ECO:0000256" key="6">
    <source>
        <dbReference type="ARBA" id="ARBA00047942"/>
    </source>
</evidence>
<dbReference type="AlphaFoldDB" id="A0A841GVR9"/>
<dbReference type="GO" id="GO:0009307">
    <property type="term" value="P:DNA restriction-modification system"/>
    <property type="evidence" value="ECO:0007669"/>
    <property type="project" value="InterPro"/>
</dbReference>
<comment type="catalytic activity">
    <reaction evidence="6">
        <text>a 2'-deoxyadenosine in DNA + S-adenosyl-L-methionine = an N(6)-methyl-2'-deoxyadenosine in DNA + S-adenosyl-L-homocysteine + H(+)</text>
        <dbReference type="Rhea" id="RHEA:15197"/>
        <dbReference type="Rhea" id="RHEA-COMP:12418"/>
        <dbReference type="Rhea" id="RHEA-COMP:12419"/>
        <dbReference type="ChEBI" id="CHEBI:15378"/>
        <dbReference type="ChEBI" id="CHEBI:57856"/>
        <dbReference type="ChEBI" id="CHEBI:59789"/>
        <dbReference type="ChEBI" id="CHEBI:90615"/>
        <dbReference type="ChEBI" id="CHEBI:90616"/>
        <dbReference type="EC" id="2.1.1.72"/>
    </reaction>
</comment>
<dbReference type="Gene3D" id="1.10.1020.10">
    <property type="entry name" value="Adenine-specific Methyltransferase, Domain 2"/>
    <property type="match status" value="1"/>
</dbReference>
<dbReference type="GO" id="GO:0032259">
    <property type="term" value="P:methylation"/>
    <property type="evidence" value="ECO:0007669"/>
    <property type="project" value="UniProtKB-KW"/>
</dbReference>
<dbReference type="InterPro" id="IPR012327">
    <property type="entry name" value="MeTrfase_D12"/>
</dbReference>
<keyword evidence="5" id="KW-0949">S-adenosyl-L-methionine</keyword>
<dbReference type="InterPro" id="IPR029063">
    <property type="entry name" value="SAM-dependent_MTases_sf"/>
</dbReference>
<dbReference type="EC" id="2.1.1.72" evidence="2"/>
<dbReference type="SUPFAM" id="SSF53335">
    <property type="entry name" value="S-adenosyl-L-methionine-dependent methyltransferases"/>
    <property type="match status" value="1"/>
</dbReference>
<dbReference type="Gene3D" id="3.40.50.150">
    <property type="entry name" value="Vaccinia Virus protein VP39"/>
    <property type="match status" value="1"/>
</dbReference>
<name>A0A841GVR9_9BACT</name>
<keyword evidence="3 7" id="KW-0489">Methyltransferase</keyword>
<evidence type="ECO:0000256" key="3">
    <source>
        <dbReference type="ARBA" id="ARBA00022603"/>
    </source>
</evidence>
<dbReference type="GO" id="GO:1904047">
    <property type="term" value="F:S-adenosyl-L-methionine binding"/>
    <property type="evidence" value="ECO:0007669"/>
    <property type="project" value="TreeGrafter"/>
</dbReference>
<dbReference type="PRINTS" id="PR00505">
    <property type="entry name" value="D12N6MTFRASE"/>
</dbReference>
<keyword evidence="8" id="KW-1185">Reference proteome</keyword>
<proteinExistence type="inferred from homology"/>
<dbReference type="GO" id="GO:0043565">
    <property type="term" value="F:sequence-specific DNA binding"/>
    <property type="evidence" value="ECO:0007669"/>
    <property type="project" value="TreeGrafter"/>
</dbReference>
<evidence type="ECO:0000313" key="8">
    <source>
        <dbReference type="Proteomes" id="UP000582837"/>
    </source>
</evidence>
<keyword evidence="4 7" id="KW-0808">Transferase</keyword>
<sequence length="281" mass="31870">MANYVKLLFLSNEMVGYDYAEPYAGGASVALSLLFEQYASRVHINDLNPSVFAFWNAVLHDTDSLCARIRDVAVTVDEWHRQKAVQQATDPEQLDLAVSTFFLNRTNRSGIIEGGIIGGKNQTGNWKLDARFNKDDLIRRISKIARQSERITLTRRDAACYLRDVVPTLPRSTFLYLDPPYFVKGRGLYQNFYDPDDHAEISAAMDHVERPWLVSYDAAPEIIRLYGRHSLLTYGLSYSAADRYSGAEVMFFSRGLIRPDVDSPAKVKSRVVSKLRMSLLT</sequence>
<dbReference type="InterPro" id="IPR012263">
    <property type="entry name" value="M_m6A_EcoRV"/>
</dbReference>
<evidence type="ECO:0000256" key="2">
    <source>
        <dbReference type="ARBA" id="ARBA00011900"/>
    </source>
</evidence>
<dbReference type="EMBL" id="JACHIA010000003">
    <property type="protein sequence ID" value="MBB6069908.1"/>
    <property type="molecule type" value="Genomic_DNA"/>
</dbReference>
<dbReference type="GO" id="GO:0009007">
    <property type="term" value="F:site-specific DNA-methyltransferase (adenine-specific) activity"/>
    <property type="evidence" value="ECO:0007669"/>
    <property type="project" value="UniProtKB-EC"/>
</dbReference>
<protein>
    <recommendedName>
        <fullName evidence="2">site-specific DNA-methyltransferase (adenine-specific)</fullName>
        <ecNumber evidence="2">2.1.1.72</ecNumber>
    </recommendedName>
</protein>
<dbReference type="PIRSF" id="PIRSF000398">
    <property type="entry name" value="M_m6A_EcoRV"/>
    <property type="match status" value="1"/>
</dbReference>
<evidence type="ECO:0000256" key="4">
    <source>
        <dbReference type="ARBA" id="ARBA00022679"/>
    </source>
</evidence>
<comment type="similarity">
    <text evidence="1">Belongs to the N(4)/N(6)-methyltransferase family.</text>
</comment>
<dbReference type="InterPro" id="IPR023095">
    <property type="entry name" value="Ade_MeTrfase_dom_2"/>
</dbReference>
<evidence type="ECO:0000256" key="5">
    <source>
        <dbReference type="ARBA" id="ARBA00022691"/>
    </source>
</evidence>
<gene>
    <name evidence="7" type="ORF">HNQ61_001525</name>
</gene>
<accession>A0A841GVR9</accession>
<evidence type="ECO:0000313" key="7">
    <source>
        <dbReference type="EMBL" id="MBB6069908.1"/>
    </source>
</evidence>
<comment type="caution">
    <text evidence="7">The sequence shown here is derived from an EMBL/GenBank/DDBJ whole genome shotgun (WGS) entry which is preliminary data.</text>
</comment>
<dbReference type="PANTHER" id="PTHR30481:SF2">
    <property type="entry name" value="SITE-SPECIFIC DNA-METHYLTRANSFERASE (ADENINE-SPECIFIC)"/>
    <property type="match status" value="1"/>
</dbReference>